<dbReference type="InterPro" id="IPR016037">
    <property type="entry name" value="DHQ_synth_AroB"/>
</dbReference>
<accession>S7UPV1</accession>
<dbReference type="Proteomes" id="UP000014977">
    <property type="component" value="Unassembled WGS sequence"/>
</dbReference>
<dbReference type="GO" id="GO:0009073">
    <property type="term" value="P:aromatic amino acid family biosynthetic process"/>
    <property type="evidence" value="ECO:0007669"/>
    <property type="project" value="UniProtKB-KW"/>
</dbReference>
<feature type="binding site" evidence="9">
    <location>
        <position position="139"/>
    </location>
    <ligand>
        <name>NAD(+)</name>
        <dbReference type="ChEBI" id="CHEBI:57540"/>
    </ligand>
</feature>
<feature type="binding site" evidence="9">
    <location>
        <position position="130"/>
    </location>
    <ligand>
        <name>NAD(+)</name>
        <dbReference type="ChEBI" id="CHEBI:57540"/>
    </ligand>
</feature>
<dbReference type="InterPro" id="IPR030963">
    <property type="entry name" value="DHQ_synth_fam"/>
</dbReference>
<comment type="subcellular location">
    <subcellularLocation>
        <location evidence="9">Cytoplasm</location>
    </subcellularLocation>
</comment>
<evidence type="ECO:0000313" key="13">
    <source>
        <dbReference type="EMBL" id="EPR34338.1"/>
    </source>
</evidence>
<dbReference type="EMBL" id="ATHJ01000116">
    <property type="protein sequence ID" value="EPR34338.1"/>
    <property type="molecule type" value="Genomic_DNA"/>
</dbReference>
<evidence type="ECO:0000313" key="14">
    <source>
        <dbReference type="Proteomes" id="UP000014977"/>
    </source>
</evidence>
<dbReference type="SUPFAM" id="SSF56796">
    <property type="entry name" value="Dehydroquinate synthase-like"/>
    <property type="match status" value="1"/>
</dbReference>
<dbReference type="GO" id="GO:0046872">
    <property type="term" value="F:metal ion binding"/>
    <property type="evidence" value="ECO:0007669"/>
    <property type="project" value="UniProtKB-KW"/>
</dbReference>
<dbReference type="RefSeq" id="WP_020878158.1">
    <property type="nucleotide sequence ID" value="NZ_ATHJ01000116.1"/>
</dbReference>
<keyword evidence="3 9" id="KW-0479">Metal-binding</keyword>
<keyword evidence="14" id="KW-1185">Reference proteome</keyword>
<keyword evidence="7 9" id="KW-0456">Lyase</keyword>
<evidence type="ECO:0000256" key="10">
    <source>
        <dbReference type="NCBIfam" id="TIGR01357"/>
    </source>
</evidence>
<dbReference type="Gene3D" id="1.20.1090.10">
    <property type="entry name" value="Dehydroquinate synthase-like - alpha domain"/>
    <property type="match status" value="1"/>
</dbReference>
<feature type="binding site" evidence="9">
    <location>
        <position position="249"/>
    </location>
    <ligand>
        <name>Zn(2+)</name>
        <dbReference type="ChEBI" id="CHEBI:29105"/>
    </ligand>
</feature>
<evidence type="ECO:0000256" key="2">
    <source>
        <dbReference type="ARBA" id="ARBA00003485"/>
    </source>
</evidence>
<dbReference type="GO" id="GO:0009423">
    <property type="term" value="P:chorismate biosynthetic process"/>
    <property type="evidence" value="ECO:0007669"/>
    <property type="project" value="UniProtKB-UniRule"/>
</dbReference>
<dbReference type="EC" id="4.2.3.4" evidence="9 10"/>
<dbReference type="Pfam" id="PF24621">
    <property type="entry name" value="DHQS_C"/>
    <property type="match status" value="1"/>
</dbReference>
<dbReference type="InterPro" id="IPR030960">
    <property type="entry name" value="DHQS/DOIS_N"/>
</dbReference>
<dbReference type="HAMAP" id="MF_00110">
    <property type="entry name" value="DHQ_synthase"/>
    <property type="match status" value="1"/>
</dbReference>
<evidence type="ECO:0000256" key="5">
    <source>
        <dbReference type="ARBA" id="ARBA00022833"/>
    </source>
</evidence>
<evidence type="ECO:0000256" key="8">
    <source>
        <dbReference type="ARBA" id="ARBA00023285"/>
    </source>
</evidence>
<keyword evidence="9" id="KW-0057">Aromatic amino acid biosynthesis</keyword>
<dbReference type="PATRIC" id="fig|1121405.3.peg.3816"/>
<comment type="catalytic activity">
    <reaction evidence="9">
        <text>7-phospho-2-dehydro-3-deoxy-D-arabino-heptonate = 3-dehydroquinate + phosphate</text>
        <dbReference type="Rhea" id="RHEA:21968"/>
        <dbReference type="ChEBI" id="CHEBI:32364"/>
        <dbReference type="ChEBI" id="CHEBI:43474"/>
        <dbReference type="ChEBI" id="CHEBI:58394"/>
        <dbReference type="EC" id="4.2.3.4"/>
    </reaction>
</comment>
<dbReference type="GO" id="GO:0008652">
    <property type="term" value="P:amino acid biosynthetic process"/>
    <property type="evidence" value="ECO:0007669"/>
    <property type="project" value="UniProtKB-KW"/>
</dbReference>
<dbReference type="PIRSF" id="PIRSF001455">
    <property type="entry name" value="DHQ_synth"/>
    <property type="match status" value="1"/>
</dbReference>
<evidence type="ECO:0000256" key="1">
    <source>
        <dbReference type="ARBA" id="ARBA00001911"/>
    </source>
</evidence>
<gene>
    <name evidence="9" type="primary">aroB</name>
    <name evidence="13" type="ORF">dsmv_0804</name>
</gene>
<comment type="function">
    <text evidence="2 9">Catalyzes the conversion of 3-deoxy-D-arabino-heptulosonate 7-phosphate (DAHP) to dehydroquinate (DHQ).</text>
</comment>
<name>S7UPV1_DESML</name>
<comment type="caution">
    <text evidence="13">The sequence shown here is derived from an EMBL/GenBank/DDBJ whole genome shotgun (WGS) entry which is preliminary data.</text>
</comment>
<dbReference type="NCBIfam" id="TIGR01357">
    <property type="entry name" value="aroB"/>
    <property type="match status" value="1"/>
</dbReference>
<comment type="caution">
    <text evidence="9">Lacks conserved residue(s) required for the propagation of feature annotation.</text>
</comment>
<keyword evidence="4 9" id="KW-0547">Nucleotide-binding</keyword>
<dbReference type="Gene3D" id="3.40.50.1970">
    <property type="match status" value="1"/>
</dbReference>
<evidence type="ECO:0000256" key="7">
    <source>
        <dbReference type="ARBA" id="ARBA00023239"/>
    </source>
</evidence>
<dbReference type="PANTHER" id="PTHR43622">
    <property type="entry name" value="3-DEHYDROQUINATE SYNTHASE"/>
    <property type="match status" value="1"/>
</dbReference>
<dbReference type="Pfam" id="PF01761">
    <property type="entry name" value="DHQ_synthase"/>
    <property type="match status" value="1"/>
</dbReference>
<proteinExistence type="inferred from homology"/>
<dbReference type="UniPathway" id="UPA00053">
    <property type="reaction ID" value="UER00085"/>
</dbReference>
<dbReference type="InterPro" id="IPR056179">
    <property type="entry name" value="DHQS_C"/>
</dbReference>
<keyword evidence="8 9" id="KW-0170">Cobalt</keyword>
<keyword evidence="5 9" id="KW-0862">Zinc</keyword>
<comment type="pathway">
    <text evidence="9">Metabolic intermediate biosynthesis; chorismate biosynthesis; chorismate from D-erythrose 4-phosphate and phosphoenolpyruvate: step 2/7.</text>
</comment>
<reference evidence="13 14" key="1">
    <citation type="journal article" date="2013" name="Genome Announc.">
        <title>Draft genome sequences for three mercury-methylating, sulfate-reducing bacteria.</title>
        <authorList>
            <person name="Brown S.D."/>
            <person name="Hurt R.A.Jr."/>
            <person name="Gilmour C.C."/>
            <person name="Elias D.A."/>
        </authorList>
    </citation>
    <scope>NUCLEOTIDE SEQUENCE [LARGE SCALE GENOMIC DNA]</scope>
    <source>
        <strain evidence="13 14">DSM 2059</strain>
    </source>
</reference>
<feature type="binding site" evidence="9">
    <location>
        <position position="235"/>
    </location>
    <ligand>
        <name>Zn(2+)</name>
        <dbReference type="ChEBI" id="CHEBI:29105"/>
    </ligand>
</feature>
<organism evidence="13 14">
    <name type="scientific">Desulfococcus multivorans DSM 2059</name>
    <dbReference type="NCBI Taxonomy" id="1121405"/>
    <lineage>
        <taxon>Bacteria</taxon>
        <taxon>Pseudomonadati</taxon>
        <taxon>Thermodesulfobacteriota</taxon>
        <taxon>Desulfobacteria</taxon>
        <taxon>Desulfobacterales</taxon>
        <taxon>Desulfococcaceae</taxon>
        <taxon>Desulfococcus</taxon>
    </lineage>
</organism>
<feature type="domain" description="3-dehydroquinate synthase C-terminal" evidence="12">
    <location>
        <begin position="169"/>
        <end position="307"/>
    </location>
</feature>
<evidence type="ECO:0000256" key="9">
    <source>
        <dbReference type="HAMAP-Rule" id="MF_00110"/>
    </source>
</evidence>
<dbReference type="GO" id="GO:0000166">
    <property type="term" value="F:nucleotide binding"/>
    <property type="evidence" value="ECO:0007669"/>
    <property type="project" value="UniProtKB-KW"/>
</dbReference>
<dbReference type="InterPro" id="IPR050071">
    <property type="entry name" value="Dehydroquinate_synthase"/>
</dbReference>
<comment type="similarity">
    <text evidence="9">Belongs to the sugar phosphate cyclases superfamily. Dehydroquinate synthase family.</text>
</comment>
<dbReference type="AlphaFoldDB" id="S7UPV1"/>
<dbReference type="CDD" id="cd08195">
    <property type="entry name" value="DHQS"/>
    <property type="match status" value="1"/>
</dbReference>
<keyword evidence="6 9" id="KW-0520">NAD</keyword>
<comment type="cofactor">
    <cofactor evidence="1 9">
        <name>NAD(+)</name>
        <dbReference type="ChEBI" id="CHEBI:57540"/>
    </cofactor>
</comment>
<evidence type="ECO:0000259" key="12">
    <source>
        <dbReference type="Pfam" id="PF24621"/>
    </source>
</evidence>
<evidence type="ECO:0000256" key="4">
    <source>
        <dbReference type="ARBA" id="ARBA00022741"/>
    </source>
</evidence>
<evidence type="ECO:0000256" key="3">
    <source>
        <dbReference type="ARBA" id="ARBA00022723"/>
    </source>
</evidence>
<evidence type="ECO:0000259" key="11">
    <source>
        <dbReference type="Pfam" id="PF01761"/>
    </source>
</evidence>
<dbReference type="OrthoDB" id="9806583at2"/>
<feature type="domain" description="3-dehydroquinate synthase N-terminal" evidence="11">
    <location>
        <begin position="56"/>
        <end position="165"/>
    </location>
</feature>
<comment type="cofactor">
    <cofactor evidence="9">
        <name>Co(2+)</name>
        <dbReference type="ChEBI" id="CHEBI:48828"/>
    </cofactor>
    <cofactor evidence="9">
        <name>Zn(2+)</name>
        <dbReference type="ChEBI" id="CHEBI:29105"/>
    </cofactor>
    <text evidence="9">Binds 1 divalent metal cation per subunit. Can use either Co(2+) or Zn(2+).</text>
</comment>
<dbReference type="GO" id="GO:0003856">
    <property type="term" value="F:3-dehydroquinate synthase activity"/>
    <property type="evidence" value="ECO:0007669"/>
    <property type="project" value="UniProtKB-UniRule"/>
</dbReference>
<evidence type="ECO:0000256" key="6">
    <source>
        <dbReference type="ARBA" id="ARBA00023027"/>
    </source>
</evidence>
<keyword evidence="9" id="KW-0028">Amino-acid biosynthesis</keyword>
<dbReference type="eggNOG" id="COG0337">
    <property type="taxonomic scope" value="Bacteria"/>
</dbReference>
<dbReference type="GO" id="GO:0005737">
    <property type="term" value="C:cytoplasm"/>
    <property type="evidence" value="ECO:0007669"/>
    <property type="project" value="UniProtKB-SubCell"/>
</dbReference>
<dbReference type="STRING" id="897.B2D07_09810"/>
<sequence length="344" mass="37671">MKTLHIHGGTGDSTLRVGESFSHLDQYVPVDRTVIITDPAVRALYGDRFPDCPIIEIGIGERNKTLKTVEFIYERLIKMAADRSTWIVGIGGGIVCDVAGFVASTYLRGVQFGFAPSTLLAQVDAGVGGKNGVNFAGYKNMVGTFNQPAFVICDMEMLKTLSRADLLCGFAEIVKHGAIADPALFRYVEDRRQDALALEPAVVERMVYDAVVVKANIVNQDEREGGVRRKLNFGHTFGHAVEKVTGVPHGEAVSIGMAVAGLLSVRRGYLGQTDLQRLTDLLEALELPTRLDVDPQQALDALKRDKKRSGDHIKFVLLKAVGEAVVEDIRISELEEVLHERSRD</sequence>
<dbReference type="PANTHER" id="PTHR43622:SF1">
    <property type="entry name" value="3-DEHYDROQUINATE SYNTHASE"/>
    <property type="match status" value="1"/>
</dbReference>
<keyword evidence="9" id="KW-0963">Cytoplasm</keyword>
<feature type="binding site" evidence="9">
    <location>
        <position position="172"/>
    </location>
    <ligand>
        <name>Zn(2+)</name>
        <dbReference type="ChEBI" id="CHEBI:29105"/>
    </ligand>
</feature>
<protein>
    <recommendedName>
        <fullName evidence="9 10">3-dehydroquinate synthase</fullName>
        <shortName evidence="9">DHQS</shortName>
        <ecNumber evidence="9 10">4.2.3.4</ecNumber>
    </recommendedName>
</protein>